<dbReference type="KEGG" id="mcy:MCYN_0776"/>
<dbReference type="GO" id="GO:0005249">
    <property type="term" value="F:voltage-gated potassium channel activity"/>
    <property type="evidence" value="ECO:0007669"/>
    <property type="project" value="InterPro"/>
</dbReference>
<evidence type="ECO:0000256" key="11">
    <source>
        <dbReference type="SAM" id="MobiDB-lite"/>
    </source>
</evidence>
<dbReference type="eggNOG" id="COG0569">
    <property type="taxonomic scope" value="Bacteria"/>
</dbReference>
<evidence type="ECO:0000313" key="14">
    <source>
        <dbReference type="EMBL" id="CCP24508.1"/>
    </source>
</evidence>
<keyword evidence="7 12" id="KW-1133">Transmembrane helix</keyword>
<accession>L0RV22</accession>
<evidence type="ECO:0000256" key="5">
    <source>
        <dbReference type="ARBA" id="ARBA00022826"/>
    </source>
</evidence>
<sequence length="444" mass="51569">MVSFCIIIIKVKIRRYMNKSFRKKYDFLLSNLTNIVWNTELKKDNTSTIYKNAYHLVRNLYLLLISLTCLISLLTLFKPGPSIANAWYIFISILQIFSFFFFAIDYILHLITYNKFLESKKLYLNHHQTIFKYVFSFRGIILFLCVLSSIHVISNIGAIDPSVSKVFDTFKFLNIARIIRFFAILSIFTPFKLIYGVFEKQKKVLFNVLIISIFLIIIFALLIWNSETTHLYEVQDNFLASNKIKRGWISIYESYINNHIENLKKDEIINWLGSHNINQDNLDLVKSKYKEFQNLSNGYVTSFIDSLYFSTITLTTIGYGDFTPHAQISKVIVSLNSLLAIAIVAIPSGVVASEFLLLTQQKLKKEEQERKKDDSLLASSKTKTISDSESPNFIKQKNKTQTIMIDQNQIDNNQNLQILETKKLPKKINSKQTRKNLKEVAKND</sequence>
<feature type="transmembrane region" description="Helical" evidence="12">
    <location>
        <begin position="178"/>
        <end position="198"/>
    </location>
</feature>
<evidence type="ECO:0000313" key="15">
    <source>
        <dbReference type="Proteomes" id="UP000010466"/>
    </source>
</evidence>
<feature type="transmembrane region" description="Helical" evidence="12">
    <location>
        <begin position="133"/>
        <end position="158"/>
    </location>
</feature>
<evidence type="ECO:0000256" key="8">
    <source>
        <dbReference type="ARBA" id="ARBA00023065"/>
    </source>
</evidence>
<feature type="region of interest" description="Disordered" evidence="11">
    <location>
        <begin position="369"/>
        <end position="391"/>
    </location>
</feature>
<dbReference type="GO" id="GO:0008076">
    <property type="term" value="C:voltage-gated potassium channel complex"/>
    <property type="evidence" value="ECO:0007669"/>
    <property type="project" value="InterPro"/>
</dbReference>
<dbReference type="EMBL" id="HF559394">
    <property type="protein sequence ID" value="CCP24508.1"/>
    <property type="molecule type" value="Genomic_DNA"/>
</dbReference>
<protein>
    <submittedName>
        <fullName evidence="14">Putative potassium channel protein</fullName>
    </submittedName>
</protein>
<keyword evidence="5" id="KW-0631">Potassium channel</keyword>
<dbReference type="Gene3D" id="1.10.287.70">
    <property type="match status" value="1"/>
</dbReference>
<feature type="transmembrane region" description="Helical" evidence="12">
    <location>
        <begin position="86"/>
        <end position="112"/>
    </location>
</feature>
<keyword evidence="10 14" id="KW-0407">Ion channel</keyword>
<dbReference type="PRINTS" id="PR00169">
    <property type="entry name" value="KCHANNEL"/>
</dbReference>
<feature type="domain" description="Ion transport" evidence="13">
    <location>
        <begin position="60"/>
        <end position="361"/>
    </location>
</feature>
<organism evidence="14 15">
    <name type="scientific">Mycoplasmopsis cynos (strain C142)</name>
    <name type="common">Mycoplasma cynos</name>
    <dbReference type="NCBI Taxonomy" id="1246955"/>
    <lineage>
        <taxon>Bacteria</taxon>
        <taxon>Bacillati</taxon>
        <taxon>Mycoplasmatota</taxon>
        <taxon>Mycoplasmoidales</taxon>
        <taxon>Metamycoplasmataceae</taxon>
        <taxon>Mycoplasmopsis</taxon>
    </lineage>
</organism>
<dbReference type="AlphaFoldDB" id="L0RV22"/>
<dbReference type="STRING" id="1246955.MCYN_0776"/>
<evidence type="ECO:0000256" key="2">
    <source>
        <dbReference type="ARBA" id="ARBA00022448"/>
    </source>
</evidence>
<keyword evidence="3" id="KW-0633">Potassium transport</keyword>
<evidence type="ECO:0000256" key="9">
    <source>
        <dbReference type="ARBA" id="ARBA00023136"/>
    </source>
</evidence>
<dbReference type="SUPFAM" id="SSF81324">
    <property type="entry name" value="Voltage-gated potassium channels"/>
    <property type="match status" value="1"/>
</dbReference>
<feature type="transmembrane region" description="Helical" evidence="12">
    <location>
        <begin position="338"/>
        <end position="358"/>
    </location>
</feature>
<evidence type="ECO:0000256" key="4">
    <source>
        <dbReference type="ARBA" id="ARBA00022692"/>
    </source>
</evidence>
<keyword evidence="15" id="KW-1185">Reference proteome</keyword>
<keyword evidence="6" id="KW-0630">Potassium</keyword>
<dbReference type="PATRIC" id="fig|1246955.3.peg.700"/>
<gene>
    <name evidence="14" type="primary">MCYN0776</name>
    <name evidence="14" type="ordered locus">MCYN_0776</name>
</gene>
<evidence type="ECO:0000256" key="12">
    <source>
        <dbReference type="SAM" id="Phobius"/>
    </source>
</evidence>
<dbReference type="InterPro" id="IPR005821">
    <property type="entry name" value="Ion_trans_dom"/>
</dbReference>
<evidence type="ECO:0000256" key="3">
    <source>
        <dbReference type="ARBA" id="ARBA00022538"/>
    </source>
</evidence>
<keyword evidence="8" id="KW-0406">Ion transport</keyword>
<dbReference type="PANTHER" id="PTHR11537:SF254">
    <property type="entry name" value="POTASSIUM VOLTAGE-GATED CHANNEL PROTEIN SHAB"/>
    <property type="match status" value="1"/>
</dbReference>
<name>L0RV22_MYCC1</name>
<keyword evidence="2" id="KW-0813">Transport</keyword>
<feature type="compositionally biased region" description="Polar residues" evidence="11">
    <location>
        <begin position="377"/>
        <end position="391"/>
    </location>
</feature>
<dbReference type="PANTHER" id="PTHR11537">
    <property type="entry name" value="VOLTAGE-GATED POTASSIUM CHANNEL"/>
    <property type="match status" value="1"/>
</dbReference>
<dbReference type="Proteomes" id="UP000010466">
    <property type="component" value="Chromosome"/>
</dbReference>
<keyword evidence="9 12" id="KW-0472">Membrane</keyword>
<dbReference type="Pfam" id="PF00520">
    <property type="entry name" value="Ion_trans"/>
    <property type="match status" value="1"/>
</dbReference>
<evidence type="ECO:0000256" key="1">
    <source>
        <dbReference type="ARBA" id="ARBA00004141"/>
    </source>
</evidence>
<evidence type="ECO:0000256" key="10">
    <source>
        <dbReference type="ARBA" id="ARBA00023303"/>
    </source>
</evidence>
<dbReference type="HOGENOM" id="CLU_066415_0_0_14"/>
<feature type="transmembrane region" description="Helical" evidence="12">
    <location>
        <begin position="205"/>
        <end position="224"/>
    </location>
</feature>
<keyword evidence="4 12" id="KW-0812">Transmembrane</keyword>
<feature type="transmembrane region" description="Helical" evidence="12">
    <location>
        <begin position="60"/>
        <end position="80"/>
    </location>
</feature>
<reference evidence="15" key="1">
    <citation type="journal article" date="2013" name="Genome Announc.">
        <title>Complete genome sequence of Mycoplasma cynos strain C142.</title>
        <authorList>
            <person name="Walker C.A."/>
            <person name="Mannering S.A."/>
            <person name="Shields S."/>
            <person name="Blake D.P."/>
            <person name="Brownlie J."/>
        </authorList>
    </citation>
    <scope>NUCLEOTIDE SEQUENCE [LARGE SCALE GENOMIC DNA]</scope>
    <source>
        <strain evidence="15">C142</strain>
    </source>
</reference>
<proteinExistence type="predicted"/>
<dbReference type="InterPro" id="IPR028325">
    <property type="entry name" value="VG_K_chnl"/>
</dbReference>
<comment type="subcellular location">
    <subcellularLocation>
        <location evidence="1">Membrane</location>
        <topology evidence="1">Multi-pass membrane protein</topology>
    </subcellularLocation>
</comment>
<evidence type="ECO:0000256" key="6">
    <source>
        <dbReference type="ARBA" id="ARBA00022958"/>
    </source>
</evidence>
<evidence type="ECO:0000256" key="7">
    <source>
        <dbReference type="ARBA" id="ARBA00022989"/>
    </source>
</evidence>
<dbReference type="GO" id="GO:0001508">
    <property type="term" value="P:action potential"/>
    <property type="evidence" value="ECO:0007669"/>
    <property type="project" value="TreeGrafter"/>
</dbReference>
<evidence type="ECO:0000259" key="13">
    <source>
        <dbReference type="Pfam" id="PF00520"/>
    </source>
</evidence>